<evidence type="ECO:0000313" key="1">
    <source>
        <dbReference type="EMBL" id="KAI0087463.1"/>
    </source>
</evidence>
<dbReference type="EMBL" id="MU274918">
    <property type="protein sequence ID" value="KAI0087463.1"/>
    <property type="molecule type" value="Genomic_DNA"/>
</dbReference>
<protein>
    <submittedName>
        <fullName evidence="1">Uncharacterized protein</fullName>
    </submittedName>
</protein>
<accession>A0ACB8TZE6</accession>
<sequence length="233" mass="27352">MTVAIQAVNDLELKLDVAETWTSEHLKYQETIKYIQTHQFHRALNKIQRLVVQRLLEITKVNASGMSYKLCMSIGKAMKARSKAIHTALKKYNTLASQMNHPAPILQWKNVMNYTFMSEFDLLHHIYSHQDISQLPWAVQVNWKIAAKYYKIKCAQDELVCLNVECRHLRTHIRDKEIRYLQIEHEINDEFPLLVAEIHRAYKSRYHVNRIHQVHLDAIHALEGFSGWITPGV</sequence>
<evidence type="ECO:0000313" key="2">
    <source>
        <dbReference type="Proteomes" id="UP001055072"/>
    </source>
</evidence>
<reference evidence="1" key="1">
    <citation type="journal article" date="2021" name="Environ. Microbiol.">
        <title>Gene family expansions and transcriptome signatures uncover fungal adaptations to wood decay.</title>
        <authorList>
            <person name="Hage H."/>
            <person name="Miyauchi S."/>
            <person name="Viragh M."/>
            <person name="Drula E."/>
            <person name="Min B."/>
            <person name="Chaduli D."/>
            <person name="Navarro D."/>
            <person name="Favel A."/>
            <person name="Norest M."/>
            <person name="Lesage-Meessen L."/>
            <person name="Balint B."/>
            <person name="Merenyi Z."/>
            <person name="de Eugenio L."/>
            <person name="Morin E."/>
            <person name="Martinez A.T."/>
            <person name="Baldrian P."/>
            <person name="Stursova M."/>
            <person name="Martinez M.J."/>
            <person name="Novotny C."/>
            <person name="Magnuson J.K."/>
            <person name="Spatafora J.W."/>
            <person name="Maurice S."/>
            <person name="Pangilinan J."/>
            <person name="Andreopoulos W."/>
            <person name="LaButti K."/>
            <person name="Hundley H."/>
            <person name="Na H."/>
            <person name="Kuo A."/>
            <person name="Barry K."/>
            <person name="Lipzen A."/>
            <person name="Henrissat B."/>
            <person name="Riley R."/>
            <person name="Ahrendt S."/>
            <person name="Nagy L.G."/>
            <person name="Grigoriev I.V."/>
            <person name="Martin F."/>
            <person name="Rosso M.N."/>
        </authorList>
    </citation>
    <scope>NUCLEOTIDE SEQUENCE</scope>
    <source>
        <strain evidence="1">CBS 384.51</strain>
    </source>
</reference>
<gene>
    <name evidence="1" type="ORF">BDY19DRAFT_892990</name>
</gene>
<keyword evidence="2" id="KW-1185">Reference proteome</keyword>
<organism evidence="1 2">
    <name type="scientific">Irpex rosettiformis</name>
    <dbReference type="NCBI Taxonomy" id="378272"/>
    <lineage>
        <taxon>Eukaryota</taxon>
        <taxon>Fungi</taxon>
        <taxon>Dikarya</taxon>
        <taxon>Basidiomycota</taxon>
        <taxon>Agaricomycotina</taxon>
        <taxon>Agaricomycetes</taxon>
        <taxon>Polyporales</taxon>
        <taxon>Irpicaceae</taxon>
        <taxon>Irpex</taxon>
    </lineage>
</organism>
<name>A0ACB8TZE6_9APHY</name>
<dbReference type="Proteomes" id="UP001055072">
    <property type="component" value="Unassembled WGS sequence"/>
</dbReference>
<comment type="caution">
    <text evidence="1">The sequence shown here is derived from an EMBL/GenBank/DDBJ whole genome shotgun (WGS) entry which is preliminary data.</text>
</comment>
<proteinExistence type="predicted"/>